<dbReference type="Gene3D" id="3.40.50.2000">
    <property type="entry name" value="Glycogen Phosphorylase B"/>
    <property type="match status" value="2"/>
</dbReference>
<feature type="domain" description="Glycosyl transferase family 1" evidence="1">
    <location>
        <begin position="185"/>
        <end position="357"/>
    </location>
</feature>
<feature type="domain" description="Glycosyltransferase subfamily 4-like N-terminal" evidence="2">
    <location>
        <begin position="19"/>
        <end position="175"/>
    </location>
</feature>
<dbReference type="SUPFAM" id="SSF53756">
    <property type="entry name" value="UDP-Glycosyltransferase/glycogen phosphorylase"/>
    <property type="match status" value="1"/>
</dbReference>
<organism evidence="3 4">
    <name type="scientific">endosymbiont of Escarpia spicata</name>
    <dbReference type="NCBI Taxonomy" id="2200908"/>
    <lineage>
        <taxon>Bacteria</taxon>
        <taxon>Pseudomonadati</taxon>
        <taxon>Pseudomonadota</taxon>
        <taxon>Gammaproteobacteria</taxon>
        <taxon>sulfur-oxidizing symbionts</taxon>
    </lineage>
</organism>
<dbReference type="Proteomes" id="UP000254771">
    <property type="component" value="Unassembled WGS sequence"/>
</dbReference>
<dbReference type="EMBL" id="QFXE01000001">
    <property type="protein sequence ID" value="RDH88465.1"/>
    <property type="molecule type" value="Genomic_DNA"/>
</dbReference>
<dbReference type="InterPro" id="IPR001296">
    <property type="entry name" value="Glyco_trans_1"/>
</dbReference>
<dbReference type="Pfam" id="PF00534">
    <property type="entry name" value="Glycos_transf_1"/>
    <property type="match status" value="1"/>
</dbReference>
<dbReference type="PANTHER" id="PTHR12526">
    <property type="entry name" value="GLYCOSYLTRANSFERASE"/>
    <property type="match status" value="1"/>
</dbReference>
<name>A0A370DTD9_9GAMM</name>
<dbReference type="GO" id="GO:1901135">
    <property type="term" value="P:carbohydrate derivative metabolic process"/>
    <property type="evidence" value="ECO:0007669"/>
    <property type="project" value="UniProtKB-ARBA"/>
</dbReference>
<evidence type="ECO:0000313" key="4">
    <source>
        <dbReference type="Proteomes" id="UP000254771"/>
    </source>
</evidence>
<keyword evidence="3" id="KW-0808">Transferase</keyword>
<dbReference type="AlphaFoldDB" id="A0A370DTD9"/>
<reference evidence="3 4" key="1">
    <citation type="journal article" date="2018" name="ISME J.">
        <title>Endosymbiont genomes yield clues of tubeworm success.</title>
        <authorList>
            <person name="Li Y."/>
            <person name="Liles M.R."/>
            <person name="Halanych K.M."/>
        </authorList>
    </citation>
    <scope>NUCLEOTIDE SEQUENCE [LARGE SCALE GENOMIC DNA]</scope>
    <source>
        <strain evidence="3">A1462</strain>
    </source>
</reference>
<dbReference type="GO" id="GO:0016757">
    <property type="term" value="F:glycosyltransferase activity"/>
    <property type="evidence" value="ECO:0007669"/>
    <property type="project" value="InterPro"/>
</dbReference>
<keyword evidence="4" id="KW-1185">Reference proteome</keyword>
<evidence type="ECO:0000313" key="3">
    <source>
        <dbReference type="EMBL" id="RDH88465.1"/>
    </source>
</evidence>
<sequence length="384" mass="43522">MTGRMKKIKVMIVISNLEYGGAQRQVVELANNIDKERFNLSICVLSPYIPMRQELIDGENGFFVVEKKAKFDLTVATRLAKILKQQAIDIVHGYLFDAEIAVRLAGKLAGTRIILGSERNCYHRYGGHQLLAYKITRNWVDWIVANSRAGAAFNRSLLGYDDERYRVVHNGVNMDKFKPVENKVEAKQKHGIGDEPVIGMFASFKKQKRHDTFFLAANEVLKKIPNIKLLLVGDVLFQAKEGSDEYKNSIMELVDRLGLRDNCLFLGNQDNVEEFYNLCDLTVLPSEYEGTPNVILESMSCGVPVIASDVADNSLVIEDGKSGHLFTLNAHAELAEKWIELLENEPVRSQMAKDARARIFEEFSTQKLAEKTEAMYQEFYSLKN</sequence>
<evidence type="ECO:0000259" key="1">
    <source>
        <dbReference type="Pfam" id="PF00534"/>
    </source>
</evidence>
<comment type="caution">
    <text evidence="3">The sequence shown here is derived from an EMBL/GenBank/DDBJ whole genome shotgun (WGS) entry which is preliminary data.</text>
</comment>
<protein>
    <submittedName>
        <fullName evidence="3">Glycosyl transferase</fullName>
    </submittedName>
</protein>
<proteinExistence type="predicted"/>
<evidence type="ECO:0000259" key="2">
    <source>
        <dbReference type="Pfam" id="PF13439"/>
    </source>
</evidence>
<dbReference type="InterPro" id="IPR028098">
    <property type="entry name" value="Glyco_trans_4-like_N"/>
</dbReference>
<gene>
    <name evidence="3" type="ORF">DIZ78_00585</name>
</gene>
<dbReference type="Pfam" id="PF13439">
    <property type="entry name" value="Glyco_transf_4"/>
    <property type="match status" value="1"/>
</dbReference>
<accession>A0A370DTD9</accession>